<accession>A0A371E3L9</accession>
<dbReference type="AlphaFoldDB" id="A0A371E3L9"/>
<organism evidence="1 2">
    <name type="scientific">Mucuna pruriens</name>
    <name type="common">Velvet bean</name>
    <name type="synonym">Dolichos pruriens</name>
    <dbReference type="NCBI Taxonomy" id="157652"/>
    <lineage>
        <taxon>Eukaryota</taxon>
        <taxon>Viridiplantae</taxon>
        <taxon>Streptophyta</taxon>
        <taxon>Embryophyta</taxon>
        <taxon>Tracheophyta</taxon>
        <taxon>Spermatophyta</taxon>
        <taxon>Magnoliopsida</taxon>
        <taxon>eudicotyledons</taxon>
        <taxon>Gunneridae</taxon>
        <taxon>Pentapetalae</taxon>
        <taxon>rosids</taxon>
        <taxon>fabids</taxon>
        <taxon>Fabales</taxon>
        <taxon>Fabaceae</taxon>
        <taxon>Papilionoideae</taxon>
        <taxon>50 kb inversion clade</taxon>
        <taxon>NPAAA clade</taxon>
        <taxon>indigoferoid/millettioid clade</taxon>
        <taxon>Phaseoleae</taxon>
        <taxon>Mucuna</taxon>
    </lineage>
</organism>
<reference evidence="1" key="1">
    <citation type="submission" date="2018-05" db="EMBL/GenBank/DDBJ databases">
        <title>Draft genome of Mucuna pruriens seed.</title>
        <authorList>
            <person name="Nnadi N.E."/>
            <person name="Vos R."/>
            <person name="Hasami M.H."/>
            <person name="Devisetty U.K."/>
            <person name="Aguiy J.C."/>
        </authorList>
    </citation>
    <scope>NUCLEOTIDE SEQUENCE [LARGE SCALE GENOMIC DNA]</scope>
    <source>
        <strain evidence="1">JCA_2017</strain>
    </source>
</reference>
<name>A0A371E3L9_MUCPR</name>
<dbReference type="EMBL" id="QJKJ01016711">
    <property type="protein sequence ID" value="RDX60626.1"/>
    <property type="molecule type" value="Genomic_DNA"/>
</dbReference>
<protein>
    <submittedName>
        <fullName evidence="1">Uncharacterized protein</fullName>
    </submittedName>
</protein>
<keyword evidence="2" id="KW-1185">Reference proteome</keyword>
<dbReference type="Proteomes" id="UP000257109">
    <property type="component" value="Unassembled WGS sequence"/>
</dbReference>
<evidence type="ECO:0000313" key="1">
    <source>
        <dbReference type="EMBL" id="RDX60626.1"/>
    </source>
</evidence>
<dbReference type="OrthoDB" id="779856at2759"/>
<comment type="caution">
    <text evidence="1">The sequence shown here is derived from an EMBL/GenBank/DDBJ whole genome shotgun (WGS) entry which is preliminary data.</text>
</comment>
<proteinExistence type="predicted"/>
<dbReference type="PANTHER" id="PTHR33974:SF25">
    <property type="entry name" value="SMALL PHOSPHATASE-LIKE PROTEIN 2, PUTATIVE-RELATED"/>
    <property type="match status" value="1"/>
</dbReference>
<dbReference type="InterPro" id="IPR039280">
    <property type="entry name" value="VUP"/>
</dbReference>
<evidence type="ECO:0000313" key="2">
    <source>
        <dbReference type="Proteomes" id="UP000257109"/>
    </source>
</evidence>
<sequence>MSSITKVPPSSNDIVSTEESGWTTYFDDFFNNHVDNHKSSMSISGLARSSHVSDAASLVDKKLNNGKQVQEFSLNKNSNRSSFKKRKDIITALVDEALEDTATSPLNSPKVLYANCQIDKANRRNRHFVFSQKEKGNTSRQRDEQKELSFNGRDRDCTEIKKRDLCLVPLSTVACYVC</sequence>
<gene>
    <name evidence="1" type="ORF">CR513_61215</name>
</gene>
<feature type="non-terminal residue" evidence="1">
    <location>
        <position position="1"/>
    </location>
</feature>
<dbReference type="STRING" id="157652.A0A371E3L9"/>
<dbReference type="GO" id="GO:0010089">
    <property type="term" value="P:xylem development"/>
    <property type="evidence" value="ECO:0007669"/>
    <property type="project" value="InterPro"/>
</dbReference>
<dbReference type="PANTHER" id="PTHR33974">
    <property type="entry name" value="VASCULAR-RELATED UNKNOWN PROTEIN 1-RELATED"/>
    <property type="match status" value="1"/>
</dbReference>